<evidence type="ECO:0000259" key="13">
    <source>
        <dbReference type="PROSITE" id="PS50054"/>
    </source>
</evidence>
<feature type="domain" description="ATP-dependent DNA ligase family profile" evidence="15">
    <location>
        <begin position="430"/>
        <end position="588"/>
    </location>
</feature>
<dbReference type="PANTHER" id="PTHR21419">
    <property type="match status" value="1"/>
</dbReference>
<evidence type="ECO:0000256" key="11">
    <source>
        <dbReference type="SAM" id="MobiDB-lite"/>
    </source>
</evidence>
<feature type="region of interest" description="Disordered" evidence="11">
    <location>
        <begin position="41"/>
        <end position="68"/>
    </location>
</feature>
<keyword evidence="10 12" id="KW-0472">Membrane</keyword>
<feature type="compositionally biased region" description="Polar residues" evidence="11">
    <location>
        <begin position="907"/>
        <end position="920"/>
    </location>
</feature>
<dbReference type="Gene3D" id="2.40.50.140">
    <property type="entry name" value="Nucleic acid-binding proteins"/>
    <property type="match status" value="1"/>
</dbReference>
<evidence type="ECO:0000256" key="1">
    <source>
        <dbReference type="ARBA" id="ARBA00004167"/>
    </source>
</evidence>
<dbReference type="Pfam" id="PF01839">
    <property type="entry name" value="FG-GAP"/>
    <property type="match status" value="1"/>
</dbReference>
<keyword evidence="5" id="KW-0732">Signal</keyword>
<dbReference type="InterPro" id="IPR056376">
    <property type="entry name" value="DEX1_C"/>
</dbReference>
<dbReference type="GO" id="GO:0005524">
    <property type="term" value="F:ATP binding"/>
    <property type="evidence" value="ECO:0007669"/>
    <property type="project" value="InterPro"/>
</dbReference>
<dbReference type="SUPFAM" id="SSF52799">
    <property type="entry name" value="(Phosphotyrosine protein) phosphatases II"/>
    <property type="match status" value="1"/>
</dbReference>
<dbReference type="GO" id="GO:0016020">
    <property type="term" value="C:membrane"/>
    <property type="evidence" value="ECO:0007669"/>
    <property type="project" value="UniProtKB-SubCell"/>
</dbReference>
<dbReference type="InterPro" id="IPR016130">
    <property type="entry name" value="Tyr_Pase_AS"/>
</dbReference>
<dbReference type="SUPFAM" id="SSF56091">
    <property type="entry name" value="DNA ligase/mRNA capping enzyme, catalytic domain"/>
    <property type="match status" value="1"/>
</dbReference>
<feature type="compositionally biased region" description="Polar residues" evidence="11">
    <location>
        <begin position="953"/>
        <end position="979"/>
    </location>
</feature>
<evidence type="ECO:0000256" key="8">
    <source>
        <dbReference type="ARBA" id="ARBA00022989"/>
    </source>
</evidence>
<gene>
    <name evidence="16" type="ORF">FH972_017258</name>
</gene>
<evidence type="ECO:0000313" key="17">
    <source>
        <dbReference type="Proteomes" id="UP000327013"/>
    </source>
</evidence>
<proteinExistence type="predicted"/>
<dbReference type="FunFam" id="2.40.50.140:FF:000188">
    <property type="entry name" value="mRNA capping enzyme family protein"/>
    <property type="match status" value="1"/>
</dbReference>
<feature type="compositionally biased region" description="Basic and acidic residues" evidence="11">
    <location>
        <begin position="41"/>
        <end position="58"/>
    </location>
</feature>
<evidence type="ECO:0000259" key="15">
    <source>
        <dbReference type="PROSITE" id="PS50160"/>
    </source>
</evidence>
<dbReference type="SUPFAM" id="SSF69318">
    <property type="entry name" value="Integrin alpha N-terminal domain"/>
    <property type="match status" value="1"/>
</dbReference>
<dbReference type="InterPro" id="IPR012340">
    <property type="entry name" value="NA-bd_OB-fold"/>
</dbReference>
<dbReference type="GO" id="GO:0003910">
    <property type="term" value="F:DNA ligase (ATP) activity"/>
    <property type="evidence" value="ECO:0007669"/>
    <property type="project" value="InterPro"/>
</dbReference>
<dbReference type="Proteomes" id="UP000327013">
    <property type="component" value="Chromosome 7"/>
</dbReference>
<dbReference type="Pfam" id="PF00782">
    <property type="entry name" value="DSPc"/>
    <property type="match status" value="1"/>
</dbReference>
<evidence type="ECO:0000256" key="4">
    <source>
        <dbReference type="ARBA" id="ARBA00022692"/>
    </source>
</evidence>
<evidence type="ECO:0000256" key="6">
    <source>
        <dbReference type="ARBA" id="ARBA00022801"/>
    </source>
</evidence>
<feature type="region of interest" description="Disordered" evidence="11">
    <location>
        <begin position="953"/>
        <end position="1022"/>
    </location>
</feature>
<dbReference type="Pfam" id="PF01331">
    <property type="entry name" value="mRNA_cap_enzyme"/>
    <property type="match status" value="1"/>
</dbReference>
<name>A0A5N6RIE7_9ROSI</name>
<dbReference type="Pfam" id="PF03919">
    <property type="entry name" value="mRNA_cap_C"/>
    <property type="match status" value="1"/>
</dbReference>
<dbReference type="GO" id="GO:0004721">
    <property type="term" value="F:phosphoprotein phosphatase activity"/>
    <property type="evidence" value="ECO:0007669"/>
    <property type="project" value="UniProtKB-KW"/>
</dbReference>
<dbReference type="GO" id="GO:0006370">
    <property type="term" value="P:7-methylguanosine mRNA capping"/>
    <property type="evidence" value="ECO:0007669"/>
    <property type="project" value="UniProtKB-KW"/>
</dbReference>
<feature type="transmembrane region" description="Helical" evidence="12">
    <location>
        <begin position="1502"/>
        <end position="1521"/>
    </location>
</feature>
<dbReference type="Pfam" id="PF23722">
    <property type="entry name" value="Beta-sand_DEX1"/>
    <property type="match status" value="1"/>
</dbReference>
<dbReference type="InterPro" id="IPR000340">
    <property type="entry name" value="Dual-sp_phosphatase_cat-dom"/>
</dbReference>
<feature type="region of interest" description="Disordered" evidence="11">
    <location>
        <begin position="892"/>
        <end position="920"/>
    </location>
</feature>
<dbReference type="GO" id="GO:0006281">
    <property type="term" value="P:DNA repair"/>
    <property type="evidence" value="ECO:0007669"/>
    <property type="project" value="InterPro"/>
</dbReference>
<dbReference type="PROSITE" id="PS00383">
    <property type="entry name" value="TYR_PHOSPHATASE_1"/>
    <property type="match status" value="1"/>
</dbReference>
<dbReference type="PROSITE" id="PS50054">
    <property type="entry name" value="TYR_PHOSPHATASE_DUAL"/>
    <property type="match status" value="1"/>
</dbReference>
<dbReference type="InterPro" id="IPR029021">
    <property type="entry name" value="Prot-tyrosine_phosphatase-like"/>
</dbReference>
<reference evidence="16 17" key="1">
    <citation type="submission" date="2019-06" db="EMBL/GenBank/DDBJ databases">
        <title>A chromosomal-level reference genome of Carpinus fangiana (Coryloideae, Betulaceae).</title>
        <authorList>
            <person name="Yang X."/>
            <person name="Wang Z."/>
            <person name="Zhang L."/>
            <person name="Hao G."/>
            <person name="Liu J."/>
            <person name="Yang Y."/>
        </authorList>
    </citation>
    <scope>NUCLEOTIDE SEQUENCE [LARGE SCALE GENOMIC DNA]</scope>
    <source>
        <strain evidence="16">Cfa_2016G</strain>
        <tissue evidence="16">Leaf</tissue>
    </source>
</reference>
<evidence type="ECO:0000256" key="9">
    <source>
        <dbReference type="ARBA" id="ARBA00023042"/>
    </source>
</evidence>
<dbReference type="FunFam" id="3.30.470.30:FF:000005">
    <property type="entry name" value="mRNA capping enzyme, putative"/>
    <property type="match status" value="1"/>
</dbReference>
<evidence type="ECO:0000256" key="10">
    <source>
        <dbReference type="ARBA" id="ARBA00023136"/>
    </source>
</evidence>
<protein>
    <recommendedName>
        <fullName evidence="2">mRNA guanylyltransferase</fullName>
        <ecNumber evidence="2">2.7.7.50</ecNumber>
    </recommendedName>
</protein>
<evidence type="ECO:0000256" key="3">
    <source>
        <dbReference type="ARBA" id="ARBA00022664"/>
    </source>
</evidence>
<dbReference type="InterPro" id="IPR028994">
    <property type="entry name" value="Integrin_alpha_N"/>
</dbReference>
<dbReference type="InterPro" id="IPR045232">
    <property type="entry name" value="FAM234"/>
</dbReference>
<dbReference type="GO" id="GO:0004484">
    <property type="term" value="F:mRNA guanylyltransferase activity"/>
    <property type="evidence" value="ECO:0007669"/>
    <property type="project" value="UniProtKB-EC"/>
</dbReference>
<keyword evidence="9" id="KW-0506">mRNA capping</keyword>
<dbReference type="InterPro" id="IPR013517">
    <property type="entry name" value="FG-GAP"/>
</dbReference>
<keyword evidence="4 12" id="KW-0812">Transmembrane</keyword>
<feature type="domain" description="Tyrosine-protein phosphatase" evidence="13">
    <location>
        <begin position="112"/>
        <end position="261"/>
    </location>
</feature>
<evidence type="ECO:0000256" key="12">
    <source>
        <dbReference type="SAM" id="Phobius"/>
    </source>
</evidence>
<dbReference type="InterPro" id="IPR012310">
    <property type="entry name" value="DNA_ligase_ATP-dep_cent"/>
</dbReference>
<dbReference type="PANTHER" id="PTHR21419:SF23">
    <property type="entry name" value="PROTEIN DEFECTIVE IN EXINE FORMATION 1"/>
    <property type="match status" value="1"/>
</dbReference>
<accession>A0A5N6RIE7</accession>
<dbReference type="EMBL" id="CM017327">
    <property type="protein sequence ID" value="KAE8099262.1"/>
    <property type="molecule type" value="Genomic_DNA"/>
</dbReference>
<feature type="compositionally biased region" description="Basic and acidic residues" evidence="11">
    <location>
        <begin position="981"/>
        <end position="1008"/>
    </location>
</feature>
<sequence>MDLNASPVPEEDEDTFEQHIEEYSAPEERIESAVDIFRRERDERRKRLKRERPDDRPMHISQPPAYDQSFQTKNNKVYDKSRLPPGWLDCPAFGQEICFMIPSKVPLSESFNDAVVPGKRYSFKQVIHQQRVLGRKLGLVIDLTNTSRYYPASDLKKEGIKHVKIQCKGRDAVPDNASVNNFVYEVSQFLFRQKHSKKHILVHCTHGHNRTGYMIVNYIMRSHPTSVTQAIKMFAEARPPGIYKPDYIDALYTFYHEKKPEMVVCPATPEWKRSSGLDLNGEALPDDDDDGVSAAALQENHEQDVVMTNDDVLGDEIPRDQQDALRHFCYQTLKLAGARGNTQFPGSHPVSLNRDNLQLLRQRYYYATWKADGTRYMMLITIDGCYLIDRNFNFRRVQMRFPCRNTNDALADKTHHFTLLDGEMIIDTLPDSQKQERRYLIYDMMAINSVSIIERPFYERWKMLEKEVIEPRNYERHNIYQCRIPYYRYDLEPFRVRRKDFWLLSTVTKLLKEFIPRLSHDADGLIFQGWDDPYIPRTHEGLLKWKYPEMNSVDFLFEIDDNDHQQLVLFERGKRKLMEGNNRVAFRDGSDPASYSGKIIECSWDSEGEVWACMRIRTDKSTPNDWNTYRKVMRSIKDNITEDVLLNEIYEIIRLPMYADRIRNDSKAHQHSNTARRSDCQVFYKVAIFQNQWSFIFVEKKEEIDICEYHFGAAVLDEDALLNTQCPRNLELRWQTEVSSSIYATPLIADINSDGKLDIVVPSFVHYLEVLEGSDGDKMPGWPAFHQSTVHASPLLYDIDKDGVREITLATYNGEVLFFRVSGYMMADKIEIPRRKVNKNWYVGLDSDPVDRSHPDVHDDLLVMEAAEKISQKNGSTPELNFSVTTSAESKLGMANTSNSENERKSNVSQISIPELNTSVTRSAESHVDMVNMSNQENEQKMNESRIQSNIKLPTSEDNSSVNTGSGGTINAQNGTNTGRRLLEDNNSKESQDGGSKSKENSNEEHVATVENENGLEADPDSSFELFRESDELADEYSYDYDDYVDESLWGDEDWTEQKHEKVEDYVNIDAHVLCTPVIADIDKDGVSEMVVAVSYFFDHEYYADSEHLKDLGGIDIEKYVAGAIVVINLDTKQIKWTADLDLSTDSGKFRGYIYSSPTVVDLDGDGYLDILIGTSFGLFYALDHHGKVREKFPLEMAEIQGAVIAADINDDGKIELVTTDVHGNVAAWTTKGEEIWESHVKSLVPQVSFSVIFFSKLNWNIYVLSGKDGSLVRPYPYRTHGRVMNQVLLVDLNKRGEKKKGLTLVTTSFDGYLYLIDGPTSCADVVDIGETSYSMVLAENVDGGDDLDLIVTTMNGNVFCFSTPVPHHPLKAWKSPYQGRNNVASQYNREGIFVPHPSRAFRDEEGESFFVEIEIVDTYRFPSGSQAPYNVTATLLVPGNYQGERRIKKTQIFDRPGKYRMKLPTVGVRTTGTVLVEMVDKNGLYFSDDFSLTFHMYYYKLLKWLIVLPMLGMFGVLVILRPQEAVPLPSFSRNTDL</sequence>
<dbReference type="Gene3D" id="3.90.190.10">
    <property type="entry name" value="Protein tyrosine phosphatase superfamily"/>
    <property type="match status" value="1"/>
</dbReference>
<keyword evidence="6" id="KW-0378">Hydrolase</keyword>
<dbReference type="Gene3D" id="2.130.10.10">
    <property type="entry name" value="YVTN repeat-like/Quinoprotein amine dehydrogenase"/>
    <property type="match status" value="1"/>
</dbReference>
<dbReference type="GO" id="GO:0006310">
    <property type="term" value="P:DNA recombination"/>
    <property type="evidence" value="ECO:0007669"/>
    <property type="project" value="InterPro"/>
</dbReference>
<dbReference type="OrthoDB" id="200924at2759"/>
<dbReference type="PROSITE" id="PS50160">
    <property type="entry name" value="DNA_LIGASE_A3"/>
    <property type="match status" value="1"/>
</dbReference>
<evidence type="ECO:0000313" key="16">
    <source>
        <dbReference type="EMBL" id="KAE8099262.1"/>
    </source>
</evidence>
<dbReference type="FunFam" id="3.90.190.10:FF:000055">
    <property type="entry name" value="mRNA capping enzyme family protein"/>
    <property type="match status" value="1"/>
</dbReference>
<keyword evidence="17" id="KW-1185">Reference proteome</keyword>
<dbReference type="InterPro" id="IPR001339">
    <property type="entry name" value="mRNA_cap_enzyme_adenylation"/>
</dbReference>
<evidence type="ECO:0000256" key="5">
    <source>
        <dbReference type="ARBA" id="ARBA00022729"/>
    </source>
</evidence>
<organism evidence="16 17">
    <name type="scientific">Carpinus fangiana</name>
    <dbReference type="NCBI Taxonomy" id="176857"/>
    <lineage>
        <taxon>Eukaryota</taxon>
        <taxon>Viridiplantae</taxon>
        <taxon>Streptophyta</taxon>
        <taxon>Embryophyta</taxon>
        <taxon>Tracheophyta</taxon>
        <taxon>Spermatophyta</taxon>
        <taxon>Magnoliopsida</taxon>
        <taxon>eudicotyledons</taxon>
        <taxon>Gunneridae</taxon>
        <taxon>Pentapetalae</taxon>
        <taxon>rosids</taxon>
        <taxon>fabids</taxon>
        <taxon>Fagales</taxon>
        <taxon>Betulaceae</taxon>
        <taxon>Carpinus</taxon>
    </lineage>
</organism>
<evidence type="ECO:0000256" key="2">
    <source>
        <dbReference type="ARBA" id="ARBA00012475"/>
    </source>
</evidence>
<comment type="subcellular location">
    <subcellularLocation>
        <location evidence="1">Membrane</location>
        <topology evidence="1">Single-pass membrane protein</topology>
    </subcellularLocation>
</comment>
<dbReference type="InterPro" id="IPR020422">
    <property type="entry name" value="TYR_PHOSPHATASE_DUAL_dom"/>
</dbReference>
<keyword evidence="3" id="KW-0507">mRNA processing</keyword>
<keyword evidence="7" id="KW-0904">Protein phosphatase</keyword>
<feature type="domain" description="Tyrosine specific protein phosphatases" evidence="14">
    <location>
        <begin position="180"/>
        <end position="249"/>
    </location>
</feature>
<evidence type="ECO:0000256" key="7">
    <source>
        <dbReference type="ARBA" id="ARBA00022912"/>
    </source>
</evidence>
<dbReference type="InterPro" id="IPR000387">
    <property type="entry name" value="Tyr_Pase_dom"/>
</dbReference>
<dbReference type="CDD" id="cd14502">
    <property type="entry name" value="RNA_5'-triphosphatase"/>
    <property type="match status" value="1"/>
</dbReference>
<dbReference type="CDD" id="cd07895">
    <property type="entry name" value="Adenylation_mRNA_capping"/>
    <property type="match status" value="1"/>
</dbReference>
<dbReference type="InterPro" id="IPR013846">
    <property type="entry name" value="mRNA_cap_enzyme_C"/>
</dbReference>
<dbReference type="Gene3D" id="3.30.470.30">
    <property type="entry name" value="DNA ligase/mRNA capping enzyme"/>
    <property type="match status" value="1"/>
</dbReference>
<dbReference type="InterPro" id="IPR015943">
    <property type="entry name" value="WD40/YVTN_repeat-like_dom_sf"/>
</dbReference>
<keyword evidence="8 12" id="KW-1133">Transmembrane helix</keyword>
<dbReference type="PROSITE" id="PS50056">
    <property type="entry name" value="TYR_PHOSPHATASE_2"/>
    <property type="match status" value="1"/>
</dbReference>
<dbReference type="EC" id="2.7.7.50" evidence="2"/>
<dbReference type="SUPFAM" id="SSF50249">
    <property type="entry name" value="Nucleic acid-binding proteins"/>
    <property type="match status" value="1"/>
</dbReference>
<evidence type="ECO:0000259" key="14">
    <source>
        <dbReference type="PROSITE" id="PS50056"/>
    </source>
</evidence>